<sequence length="739" mass="85428">MTDKTSDLREAAVDEILRESNLYAILGLRGSKTSSSYSSNDIRKAYEARSRLCHSDIAAFQKLKLAYDVLVVPSTRSSYDLTGQPKNLYIYQNQHSPKSTPTTRQEHDQKQSQNKQQNHSQSQSDGKHQNRNRPYPFKKYNNSNNSGQRHYHYHGNRKNNTKNKAEEASTDNCPINSKPLLQNQKVNGDDFKKNNQSIPGPAPSYKGHGKNRKWNQNCNQQENLHSKNVEINFRQNPSSIKPKDINKKNHTQSSNQKQFRREDQNENNDKNKNNPLSNYHIKNHDRKQKLNHNDRKNKRQNTTRPAPFNIYPRFHGNQNNSCVQRQNLNQNIEENINQNKSRPTQTDNYANNINNQKHNQHQNSSANNGRSGVKQEPFNKNDSSNHNQNQSNHQSSKQCQTGPNPYTTAQKIALVDQILQEDDLYTIIGLKRINSTSYGPNDIKKAYIARSRLCHPDKLPNYPKSTEAFKKLQFAHETLSDSSSKRKYDISGFAKNSTLFQRESEQSARPSSQGEKQNKKPHHDNHKSNQNQETSGSTPFNNYKTNSQYQRQDHFQYQSHQESHGGSSSQHQFKQHKNFGCVLLSHICVCFFNKNGKSKNQSNQGQKQNYYQRTNNENHQKPCGSTSFNNCYTNSGNQYNYHQQSNGSSSSHPQSQPGSTAHIPKANQYHQKGRNTSYPQGKFRSTSYHPENNCFKQFSYRTTRTSQGMRIAKGLFQILYPFLKKLFKPLLKSFLWPFY</sequence>
<feature type="compositionally biased region" description="Polar residues" evidence="1">
    <location>
        <begin position="668"/>
        <end position="689"/>
    </location>
</feature>
<feature type="region of interest" description="Disordered" evidence="1">
    <location>
        <begin position="93"/>
        <end position="215"/>
    </location>
</feature>
<feature type="compositionally biased region" description="Basic residues" evidence="1">
    <location>
        <begin position="149"/>
        <end position="161"/>
    </location>
</feature>
<protein>
    <submittedName>
        <fullName evidence="3">Expressed protein</fullName>
    </submittedName>
</protein>
<dbReference type="EMBL" id="CALTRL010005387">
    <property type="protein sequence ID" value="CAH7684405.1"/>
    <property type="molecule type" value="Genomic_DNA"/>
</dbReference>
<feature type="domain" description="J" evidence="2">
    <location>
        <begin position="423"/>
        <end position="492"/>
    </location>
</feature>
<proteinExistence type="predicted"/>
<evidence type="ECO:0000259" key="2">
    <source>
        <dbReference type="PROSITE" id="PS50076"/>
    </source>
</evidence>
<feature type="compositionally biased region" description="Basic residues" evidence="1">
    <location>
        <begin position="281"/>
        <end position="301"/>
    </location>
</feature>
<dbReference type="InterPro" id="IPR036869">
    <property type="entry name" value="J_dom_sf"/>
</dbReference>
<dbReference type="GO" id="GO:0071218">
    <property type="term" value="P:cellular response to misfolded protein"/>
    <property type="evidence" value="ECO:0007669"/>
    <property type="project" value="TreeGrafter"/>
</dbReference>
<feature type="compositionally biased region" description="Polar residues" evidence="1">
    <location>
        <begin position="93"/>
        <end position="103"/>
    </location>
</feature>
<evidence type="ECO:0000256" key="1">
    <source>
        <dbReference type="SAM" id="MobiDB-lite"/>
    </source>
</evidence>
<dbReference type="InterPro" id="IPR001623">
    <property type="entry name" value="DnaJ_domain"/>
</dbReference>
<feature type="compositionally biased region" description="Basic and acidic residues" evidence="1">
    <location>
        <begin position="259"/>
        <end position="272"/>
    </location>
</feature>
<feature type="region of interest" description="Disordered" evidence="1">
    <location>
        <begin position="500"/>
        <end position="545"/>
    </location>
</feature>
<feature type="domain" description="J" evidence="2">
    <location>
        <begin position="21"/>
        <end position="83"/>
    </location>
</feature>
<dbReference type="InterPro" id="IPR051100">
    <property type="entry name" value="DnaJ_subfamily_B/C"/>
</dbReference>
<dbReference type="PANTHER" id="PTHR43908">
    <property type="entry name" value="AT29763P-RELATED"/>
    <property type="match status" value="1"/>
</dbReference>
<reference evidence="3" key="1">
    <citation type="submission" date="2022-06" db="EMBL/GenBank/DDBJ databases">
        <authorList>
            <consortium name="SYNGENTA / RWTH Aachen University"/>
        </authorList>
    </citation>
    <scope>NUCLEOTIDE SEQUENCE</scope>
</reference>
<dbReference type="AlphaFoldDB" id="A0AAV0BDJ2"/>
<feature type="compositionally biased region" description="Polar residues" evidence="1">
    <location>
        <begin position="170"/>
        <end position="186"/>
    </location>
</feature>
<feature type="compositionally biased region" description="Low complexity" evidence="1">
    <location>
        <begin position="639"/>
        <end position="659"/>
    </location>
</feature>
<accession>A0AAV0BDJ2</accession>
<dbReference type="PANTHER" id="PTHR43908:SF3">
    <property type="entry name" value="AT29763P-RELATED"/>
    <property type="match status" value="1"/>
</dbReference>
<feature type="region of interest" description="Disordered" evidence="1">
    <location>
        <begin position="639"/>
        <end position="689"/>
    </location>
</feature>
<feature type="region of interest" description="Disordered" evidence="1">
    <location>
        <begin position="337"/>
        <end position="404"/>
    </location>
</feature>
<feature type="compositionally biased region" description="Polar residues" evidence="1">
    <location>
        <begin position="500"/>
        <end position="515"/>
    </location>
</feature>
<dbReference type="SUPFAM" id="SSF46565">
    <property type="entry name" value="Chaperone J-domain"/>
    <property type="match status" value="2"/>
</dbReference>
<feature type="compositionally biased region" description="Low complexity" evidence="1">
    <location>
        <begin position="348"/>
        <end position="368"/>
    </location>
</feature>
<dbReference type="GO" id="GO:0005789">
    <property type="term" value="C:endoplasmic reticulum membrane"/>
    <property type="evidence" value="ECO:0007669"/>
    <property type="project" value="TreeGrafter"/>
</dbReference>
<name>A0AAV0BDJ2_PHAPC</name>
<keyword evidence="4" id="KW-1185">Reference proteome</keyword>
<dbReference type="GO" id="GO:0030544">
    <property type="term" value="F:Hsp70 protein binding"/>
    <property type="evidence" value="ECO:0007669"/>
    <property type="project" value="TreeGrafter"/>
</dbReference>
<dbReference type="InterPro" id="IPR018253">
    <property type="entry name" value="DnaJ_domain_CS"/>
</dbReference>
<feature type="compositionally biased region" description="Polar residues" evidence="1">
    <location>
        <begin position="528"/>
        <end position="545"/>
    </location>
</feature>
<dbReference type="PROSITE" id="PS00636">
    <property type="entry name" value="DNAJ_1"/>
    <property type="match status" value="1"/>
</dbReference>
<gene>
    <name evidence="3" type="ORF">PPACK8108_LOCUS18588</name>
</gene>
<dbReference type="Proteomes" id="UP001153365">
    <property type="component" value="Unassembled WGS sequence"/>
</dbReference>
<evidence type="ECO:0000313" key="3">
    <source>
        <dbReference type="EMBL" id="CAH7684405.1"/>
    </source>
</evidence>
<evidence type="ECO:0000313" key="4">
    <source>
        <dbReference type="Proteomes" id="UP001153365"/>
    </source>
</evidence>
<dbReference type="CDD" id="cd06257">
    <property type="entry name" value="DnaJ"/>
    <property type="match status" value="1"/>
</dbReference>
<organism evidence="3 4">
    <name type="scientific">Phakopsora pachyrhizi</name>
    <name type="common">Asian soybean rust disease fungus</name>
    <dbReference type="NCBI Taxonomy" id="170000"/>
    <lineage>
        <taxon>Eukaryota</taxon>
        <taxon>Fungi</taxon>
        <taxon>Dikarya</taxon>
        <taxon>Basidiomycota</taxon>
        <taxon>Pucciniomycotina</taxon>
        <taxon>Pucciniomycetes</taxon>
        <taxon>Pucciniales</taxon>
        <taxon>Phakopsoraceae</taxon>
        <taxon>Phakopsora</taxon>
    </lineage>
</organism>
<feature type="region of interest" description="Disordered" evidence="1">
    <location>
        <begin position="236"/>
        <end position="321"/>
    </location>
</feature>
<feature type="compositionally biased region" description="Low complexity" evidence="1">
    <location>
        <begin position="111"/>
        <end position="124"/>
    </location>
</feature>
<dbReference type="Pfam" id="PF00226">
    <property type="entry name" value="DnaJ"/>
    <property type="match status" value="1"/>
</dbReference>
<dbReference type="PROSITE" id="PS50076">
    <property type="entry name" value="DNAJ_2"/>
    <property type="match status" value="2"/>
</dbReference>
<dbReference type="Gene3D" id="1.10.287.110">
    <property type="entry name" value="DnaJ domain"/>
    <property type="match status" value="2"/>
</dbReference>
<dbReference type="SMART" id="SM00271">
    <property type="entry name" value="DnaJ"/>
    <property type="match status" value="2"/>
</dbReference>
<feature type="compositionally biased region" description="Low complexity" evidence="1">
    <location>
        <begin position="380"/>
        <end position="400"/>
    </location>
</feature>
<comment type="caution">
    <text evidence="3">The sequence shown here is derived from an EMBL/GenBank/DDBJ whole genome shotgun (WGS) entry which is preliminary data.</text>
</comment>